<sequence length="109" mass="12187">MDYVNGDDVTNNEHLAEAIDMTREGSAQPGSAGYDEPDSAGPGMTLRDSCFLVAIEELEEIQSAPQESQDEIDQVLRMLREERNANNERRARVMAEAHEILQDVWVPPT</sequence>
<evidence type="ECO:0000256" key="1">
    <source>
        <dbReference type="SAM" id="MobiDB-lite"/>
    </source>
</evidence>
<dbReference type="RefSeq" id="WP_099256487.1">
    <property type="nucleotide sequence ID" value="NZ_NHOA01000147.1"/>
</dbReference>
<accession>A0A2G1WFA0</accession>
<evidence type="ECO:0000313" key="2">
    <source>
        <dbReference type="EMBL" id="PHQ37661.1"/>
    </source>
</evidence>
<keyword evidence="3" id="KW-1185">Reference proteome</keyword>
<dbReference type="OrthoDB" id="339947at2157"/>
<feature type="compositionally biased region" description="Basic and acidic residues" evidence="1">
    <location>
        <begin position="14"/>
        <end position="23"/>
    </location>
</feature>
<name>A0A2G1WFA0_9EURY</name>
<dbReference type="AlphaFoldDB" id="A0A2G1WFA0"/>
<comment type="caution">
    <text evidence="2">The sequence shown here is derived from an EMBL/GenBank/DDBJ whole genome shotgun (WGS) entry which is preliminary data.</text>
</comment>
<dbReference type="Proteomes" id="UP000222824">
    <property type="component" value="Unassembled WGS sequence"/>
</dbReference>
<protein>
    <submittedName>
        <fullName evidence="2">Uncharacterized protein</fullName>
    </submittedName>
</protein>
<organism evidence="2 3">
    <name type="scientific">Halorubrum persicum</name>
    <dbReference type="NCBI Taxonomy" id="1383844"/>
    <lineage>
        <taxon>Archaea</taxon>
        <taxon>Methanobacteriati</taxon>
        <taxon>Methanobacteriota</taxon>
        <taxon>Stenosarchaea group</taxon>
        <taxon>Halobacteria</taxon>
        <taxon>Halobacteriales</taxon>
        <taxon>Haloferacaceae</taxon>
        <taxon>Halorubrum</taxon>
    </lineage>
</organism>
<feature type="region of interest" description="Disordered" evidence="1">
    <location>
        <begin position="1"/>
        <end position="45"/>
    </location>
</feature>
<reference evidence="2 3" key="1">
    <citation type="journal article" date="2014" name="Front. Microbiol.">
        <title>Population and genomic analysis of the genus Halorubrum.</title>
        <authorList>
            <person name="Fullmer M.S."/>
            <person name="Soucy S.M."/>
            <person name="Swithers K.S."/>
            <person name="Makkay A.M."/>
            <person name="Wheeler R."/>
            <person name="Ventosa A."/>
            <person name="Gogarten J.P."/>
            <person name="Papke R.T."/>
        </authorList>
    </citation>
    <scope>NUCLEOTIDE SEQUENCE [LARGE SCALE GENOMIC DNA]</scope>
    <source>
        <strain evidence="2 3">C49</strain>
    </source>
</reference>
<gene>
    <name evidence="2" type="ORF">DJ69_15670</name>
</gene>
<proteinExistence type="predicted"/>
<evidence type="ECO:0000313" key="3">
    <source>
        <dbReference type="Proteomes" id="UP000222824"/>
    </source>
</evidence>
<dbReference type="EMBL" id="NHOA01000147">
    <property type="protein sequence ID" value="PHQ37661.1"/>
    <property type="molecule type" value="Genomic_DNA"/>
</dbReference>